<evidence type="ECO:0000256" key="1">
    <source>
        <dbReference type="SAM" id="Coils"/>
    </source>
</evidence>
<gene>
    <name evidence="3" type="ORF">B3C1_14153</name>
</gene>
<name>K2IJE7_9GAMM</name>
<feature type="region of interest" description="Disordered" evidence="2">
    <location>
        <begin position="156"/>
        <end position="186"/>
    </location>
</feature>
<evidence type="ECO:0000256" key="2">
    <source>
        <dbReference type="SAM" id="MobiDB-lite"/>
    </source>
</evidence>
<accession>K2IJE7</accession>
<evidence type="ECO:0000313" key="3">
    <source>
        <dbReference type="EMBL" id="EKE70251.1"/>
    </source>
</evidence>
<dbReference type="STRING" id="745411.B3C1_14153"/>
<evidence type="ECO:0000313" key="4">
    <source>
        <dbReference type="Proteomes" id="UP000006755"/>
    </source>
</evidence>
<dbReference type="RefSeq" id="WP_008485651.1">
    <property type="nucleotide sequence ID" value="NZ_AMRI01000021.1"/>
</dbReference>
<dbReference type="AlphaFoldDB" id="K2IJE7"/>
<feature type="compositionally biased region" description="Polar residues" evidence="2">
    <location>
        <begin position="162"/>
        <end position="171"/>
    </location>
</feature>
<sequence>MTLLKEVMANSPQDRKGLEDAVRDTGAALAACAPQLPQWQRQLAELGSQRQRLQQQLAQGEQALKAKLASAAAAELEAAAAVLAGLENQELQLRHDQQQLQLRVNQALQLERHLVDLKRQLSLLVAAEGLQKMEHTLQPLWPKRQGPVKATLQQIREREAQGNPTQDQQAPASAASVLARLKGERP</sequence>
<proteinExistence type="predicted"/>
<organism evidence="3 4">
    <name type="scientific">Gallaecimonas xiamenensis 3-C-1</name>
    <dbReference type="NCBI Taxonomy" id="745411"/>
    <lineage>
        <taxon>Bacteria</taxon>
        <taxon>Pseudomonadati</taxon>
        <taxon>Pseudomonadota</taxon>
        <taxon>Gammaproteobacteria</taxon>
        <taxon>Enterobacterales</taxon>
        <taxon>Gallaecimonadaceae</taxon>
        <taxon>Gallaecimonas</taxon>
    </lineage>
</organism>
<keyword evidence="4" id="KW-1185">Reference proteome</keyword>
<dbReference type="EMBL" id="AMRI01000021">
    <property type="protein sequence ID" value="EKE70251.1"/>
    <property type="molecule type" value="Genomic_DNA"/>
</dbReference>
<reference evidence="3 4" key="1">
    <citation type="journal article" date="2012" name="J. Bacteriol.">
        <title>Genome Sequence of Gallaecimonas xiamenensis Type Strain 3-C-1.</title>
        <authorList>
            <person name="Lai Q."/>
            <person name="Wang L."/>
            <person name="Wang W."/>
            <person name="Shao Z."/>
        </authorList>
    </citation>
    <scope>NUCLEOTIDE SEQUENCE [LARGE SCALE GENOMIC DNA]</scope>
    <source>
        <strain evidence="3 4">3-C-1</strain>
    </source>
</reference>
<keyword evidence="1" id="KW-0175">Coiled coil</keyword>
<protein>
    <submittedName>
        <fullName evidence="3">Uncharacterized protein</fullName>
    </submittedName>
</protein>
<dbReference type="Proteomes" id="UP000006755">
    <property type="component" value="Unassembled WGS sequence"/>
</dbReference>
<comment type="caution">
    <text evidence="3">The sequence shown here is derived from an EMBL/GenBank/DDBJ whole genome shotgun (WGS) entry which is preliminary data.</text>
</comment>
<feature type="coiled-coil region" evidence="1">
    <location>
        <begin position="36"/>
        <end position="103"/>
    </location>
</feature>